<proteinExistence type="inferred from homology"/>
<evidence type="ECO:0000256" key="3">
    <source>
        <dbReference type="ARBA" id="ARBA00023221"/>
    </source>
</evidence>
<gene>
    <name evidence="4" type="ORF">EDD71_11229</name>
</gene>
<dbReference type="AlphaFoldDB" id="A0A4R7KPS5"/>
<evidence type="ECO:0000313" key="5">
    <source>
        <dbReference type="Proteomes" id="UP000295325"/>
    </source>
</evidence>
<accession>A0A4R7KPS5</accession>
<dbReference type="RefSeq" id="WP_133628300.1">
    <property type="nucleotide sequence ID" value="NZ_SOAZ01000012.1"/>
</dbReference>
<keyword evidence="3" id="KW-0443">Lipid metabolism</keyword>
<dbReference type="PRINTS" id="PR00081">
    <property type="entry name" value="GDHRDH"/>
</dbReference>
<comment type="caution">
    <text evidence="4">The sequence shown here is derived from an EMBL/GenBank/DDBJ whole genome shotgun (WGS) entry which is preliminary data.</text>
</comment>
<dbReference type="SUPFAM" id="SSF51735">
    <property type="entry name" value="NAD(P)-binding Rossmann-fold domains"/>
    <property type="match status" value="1"/>
</dbReference>
<dbReference type="GO" id="GO:0016491">
    <property type="term" value="F:oxidoreductase activity"/>
    <property type="evidence" value="ECO:0007669"/>
    <property type="project" value="UniProtKB-KW"/>
</dbReference>
<keyword evidence="3" id="KW-0753">Steroid metabolism</keyword>
<dbReference type="InterPro" id="IPR020904">
    <property type="entry name" value="Sc_DH/Rdtase_CS"/>
</dbReference>
<reference evidence="4 5" key="1">
    <citation type="submission" date="2019-03" db="EMBL/GenBank/DDBJ databases">
        <title>Genomic Encyclopedia of Type Strains, Phase IV (KMG-IV): sequencing the most valuable type-strain genomes for metagenomic binning, comparative biology and taxonomic classification.</title>
        <authorList>
            <person name="Goeker M."/>
        </authorList>
    </citation>
    <scope>NUCLEOTIDE SEQUENCE [LARGE SCALE GENOMIC DNA]</scope>
    <source>
        <strain evidence="4 5">DSM 24455</strain>
    </source>
</reference>
<comment type="similarity">
    <text evidence="1">Belongs to the short-chain dehydrogenases/reductases (SDR) family.</text>
</comment>
<dbReference type="PROSITE" id="PS00061">
    <property type="entry name" value="ADH_SHORT"/>
    <property type="match status" value="1"/>
</dbReference>
<keyword evidence="5" id="KW-1185">Reference proteome</keyword>
<dbReference type="NCBIfam" id="NF047420">
    <property type="entry name" value="EF_P_mod_YmfI"/>
    <property type="match status" value="1"/>
</dbReference>
<dbReference type="GO" id="GO:0032787">
    <property type="term" value="P:monocarboxylic acid metabolic process"/>
    <property type="evidence" value="ECO:0007669"/>
    <property type="project" value="UniProtKB-ARBA"/>
</dbReference>
<dbReference type="PRINTS" id="PR00080">
    <property type="entry name" value="SDRFAMILY"/>
</dbReference>
<dbReference type="PANTHER" id="PTHR42879:SF2">
    <property type="entry name" value="3-OXOACYL-[ACYL-CARRIER-PROTEIN] REDUCTASE FABG"/>
    <property type="match status" value="1"/>
</dbReference>
<sequence>MYKYPENIIVTGASRGIGRAIAEAFARRGCSVLINYNQSVESAITLYEKLSSENLSVRLFRADVSRRDEVKSMVDYCIREFGGVDVLVNNAGIAESKLFIDITEEEWDDMMDVNLKGIFNCTQEVLKHMISEKRGKIINISSIWGIVGASCEVHYSAAKAGVIGLTKALAKELGPSNIQVNCIAPGIIKTDMLSPYSEEELEELRQETPLMRLGTAEDIAACALFLASREADFITGQVISPNGGYVI</sequence>
<dbReference type="InterPro" id="IPR002347">
    <property type="entry name" value="SDR_fam"/>
</dbReference>
<dbReference type="OrthoDB" id="9803333at2"/>
<evidence type="ECO:0000256" key="1">
    <source>
        <dbReference type="ARBA" id="ARBA00006484"/>
    </source>
</evidence>
<name>A0A4R7KPS5_9CLOT</name>
<evidence type="ECO:0000313" key="4">
    <source>
        <dbReference type="EMBL" id="TDT57249.1"/>
    </source>
</evidence>
<protein>
    <submittedName>
        <fullName evidence="4">3-oxoacyl-[acyl-carrier protein] reductase</fullName>
    </submittedName>
</protein>
<dbReference type="FunFam" id="3.40.50.720:FF:000173">
    <property type="entry name" value="3-oxoacyl-[acyl-carrier protein] reductase"/>
    <property type="match status" value="1"/>
</dbReference>
<dbReference type="Gene3D" id="3.40.50.720">
    <property type="entry name" value="NAD(P)-binding Rossmann-like Domain"/>
    <property type="match status" value="1"/>
</dbReference>
<dbReference type="NCBIfam" id="NF009466">
    <property type="entry name" value="PRK12826.1-2"/>
    <property type="match status" value="1"/>
</dbReference>
<dbReference type="EMBL" id="SOAZ01000012">
    <property type="protein sequence ID" value="TDT57249.1"/>
    <property type="molecule type" value="Genomic_DNA"/>
</dbReference>
<dbReference type="InterPro" id="IPR036291">
    <property type="entry name" value="NAD(P)-bd_dom_sf"/>
</dbReference>
<keyword evidence="2" id="KW-0560">Oxidoreductase</keyword>
<dbReference type="NCBIfam" id="NF005559">
    <property type="entry name" value="PRK07231.1"/>
    <property type="match status" value="1"/>
</dbReference>
<organism evidence="4 5">
    <name type="scientific">Fonticella tunisiensis</name>
    <dbReference type="NCBI Taxonomy" id="1096341"/>
    <lineage>
        <taxon>Bacteria</taxon>
        <taxon>Bacillati</taxon>
        <taxon>Bacillota</taxon>
        <taxon>Clostridia</taxon>
        <taxon>Eubacteriales</taxon>
        <taxon>Clostridiaceae</taxon>
        <taxon>Fonticella</taxon>
    </lineage>
</organism>
<dbReference type="InterPro" id="IPR050259">
    <property type="entry name" value="SDR"/>
</dbReference>
<evidence type="ECO:0000256" key="2">
    <source>
        <dbReference type="ARBA" id="ARBA00023002"/>
    </source>
</evidence>
<dbReference type="GO" id="GO:0008202">
    <property type="term" value="P:steroid metabolic process"/>
    <property type="evidence" value="ECO:0007669"/>
    <property type="project" value="UniProtKB-KW"/>
</dbReference>
<dbReference type="Proteomes" id="UP000295325">
    <property type="component" value="Unassembled WGS sequence"/>
</dbReference>
<dbReference type="PANTHER" id="PTHR42879">
    <property type="entry name" value="3-OXOACYL-(ACYL-CARRIER-PROTEIN) REDUCTASE"/>
    <property type="match status" value="1"/>
</dbReference>
<dbReference type="Pfam" id="PF13561">
    <property type="entry name" value="adh_short_C2"/>
    <property type="match status" value="1"/>
</dbReference>